<sequence>MTSGYRRVHLLVEGQTEEVVVNSVIAPHLRSLGWTPTLSLVKTKRPAGGPAHKGGVTSWARVERDVGLLLNDSSVEVLTTLFDYYAFPADAPGMDDRPPGDAYRRVDHVERRLAEAVGDRRFRPHLVLHEVEAWVFAAAEELGLLLGDDLASLLRRDVAVAGGPELVNDGPATAPSKRLLAYCPTYLKTSDGPLAIQELGVGGLRARCPHLDAWLRSFEE</sequence>
<dbReference type="AlphaFoldDB" id="A0A5Q0GTI3"/>
<evidence type="ECO:0000313" key="1">
    <source>
        <dbReference type="EMBL" id="QFZ16790.1"/>
    </source>
</evidence>
<dbReference type="RefSeq" id="WP_033430398.1">
    <property type="nucleotide sequence ID" value="NZ_CP034550.1"/>
</dbReference>
<keyword evidence="2" id="KW-1185">Reference proteome</keyword>
<gene>
    <name evidence="1" type="ORF">EKG83_04295</name>
</gene>
<dbReference type="EMBL" id="CP034550">
    <property type="protein sequence ID" value="QFZ16790.1"/>
    <property type="molecule type" value="Genomic_DNA"/>
</dbReference>
<organism evidence="1 2">
    <name type="scientific">Saccharothrix syringae</name>
    <name type="common">Nocardiopsis syringae</name>
    <dbReference type="NCBI Taxonomy" id="103733"/>
    <lineage>
        <taxon>Bacteria</taxon>
        <taxon>Bacillati</taxon>
        <taxon>Actinomycetota</taxon>
        <taxon>Actinomycetes</taxon>
        <taxon>Pseudonocardiales</taxon>
        <taxon>Pseudonocardiaceae</taxon>
        <taxon>Saccharothrix</taxon>
    </lineage>
</organism>
<dbReference type="Pfam" id="PF14103">
    <property type="entry name" value="DUF4276"/>
    <property type="match status" value="1"/>
</dbReference>
<reference evidence="2" key="1">
    <citation type="journal article" date="2021" name="Curr. Microbiol.">
        <title>Complete genome of nocamycin-producing strain Saccharothrix syringae NRRL B-16468 reveals the biosynthetic potential for secondary metabolites.</title>
        <authorList>
            <person name="Mo X."/>
            <person name="Yang S."/>
        </authorList>
    </citation>
    <scope>NUCLEOTIDE SEQUENCE [LARGE SCALE GENOMIC DNA]</scope>
    <source>
        <strain evidence="2">ATCC 51364 / DSM 43886 / JCM 6844 / KCTC 9398 / NBRC 14523 / NRRL B-16468 / INA 2240</strain>
    </source>
</reference>
<accession>A0A5Q0GTI3</accession>
<dbReference type="KEGG" id="ssyi:EKG83_04295"/>
<name>A0A5Q0GTI3_SACSY</name>
<dbReference type="Proteomes" id="UP000325787">
    <property type="component" value="Chromosome"/>
</dbReference>
<proteinExistence type="predicted"/>
<dbReference type="OrthoDB" id="9801478at2"/>
<protein>
    <submittedName>
        <fullName evidence="1">DUF4276 family protein</fullName>
    </submittedName>
</protein>
<dbReference type="InterPro" id="IPR025455">
    <property type="entry name" value="DUF4276"/>
</dbReference>
<evidence type="ECO:0000313" key="2">
    <source>
        <dbReference type="Proteomes" id="UP000325787"/>
    </source>
</evidence>